<evidence type="ECO:0000313" key="7">
    <source>
        <dbReference type="Proteomes" id="UP000515908"/>
    </source>
</evidence>
<dbReference type="EMBL" id="LR877147">
    <property type="protein sequence ID" value="CAD2214103.1"/>
    <property type="molecule type" value="Genomic_DNA"/>
</dbReference>
<feature type="region of interest" description="Disordered" evidence="4">
    <location>
        <begin position="475"/>
        <end position="522"/>
    </location>
</feature>
<feature type="compositionally biased region" description="Basic and acidic residues" evidence="4">
    <location>
        <begin position="510"/>
        <end position="522"/>
    </location>
</feature>
<evidence type="ECO:0000256" key="5">
    <source>
        <dbReference type="SAM" id="Phobius"/>
    </source>
</evidence>
<evidence type="ECO:0000256" key="2">
    <source>
        <dbReference type="ARBA" id="ARBA00022540"/>
    </source>
</evidence>
<reference evidence="6 7" key="1">
    <citation type="submission" date="2020-08" db="EMBL/GenBank/DDBJ databases">
        <authorList>
            <person name="Newling K."/>
            <person name="Davey J."/>
            <person name="Forrester S."/>
        </authorList>
    </citation>
    <scope>NUCLEOTIDE SEQUENCE [LARGE SCALE GENOMIC DNA]</scope>
    <source>
        <strain evidence="7">Crithidia deanei Carvalho (ATCC PRA-265)</strain>
    </source>
</reference>
<dbReference type="Proteomes" id="UP000515908">
    <property type="component" value="Chromosome 03"/>
</dbReference>
<dbReference type="GO" id="GO:0003743">
    <property type="term" value="F:translation initiation factor activity"/>
    <property type="evidence" value="ECO:0007669"/>
    <property type="project" value="UniProtKB-KW"/>
</dbReference>
<keyword evidence="5" id="KW-1133">Transmembrane helix</keyword>
<dbReference type="GO" id="GO:0005852">
    <property type="term" value="C:eukaryotic translation initiation factor 3 complex"/>
    <property type="evidence" value="ECO:0007669"/>
    <property type="project" value="InterPro"/>
</dbReference>
<feature type="transmembrane region" description="Helical" evidence="5">
    <location>
        <begin position="282"/>
        <end position="304"/>
    </location>
</feature>
<name>S9U6D8_9TRYP</name>
<proteinExistence type="predicted"/>
<gene>
    <name evidence="6" type="ORF">ADEAN_000154700</name>
</gene>
<accession>S9U6D8</accession>
<sequence length="522" mass="59481">MIVNPDIEGDIPEEVYTFFRNLDNAVENGNKNAIRNLYEEKFDELTKACYVEGNIIVRPWPSSSLPQVKESFGSELALRLYDFLSNKHLFTYKLLKANSARTTWQNFSDLLRSLPNSSCDLPLSLIWDIFDEFIFQLTTVYQKQYFSEGEWSIPQVFNLLDEVVEKTDVLKSLSDTSTAEELTNNENLSFFSGFYAIITKAKVNVLLGDYYASLSVLTPLNIYKPEKNALQRSGSAALSLFYYIGVSYLMLHRYLDAYHCFMKCMKIKNATAKFAESVRLDAGYMLVCACVLGGIYLPNINMYLQTKKSTFDDDKETLKSGSVDRFGDVFERHSPKFLSVPAAGAQKGKVKGVDGKLLQQRMFNRAVQQQQHVIKMRGYFGVYQNTKVGLLESLLDVEDGYTMLFALKMRSRSVVHDGESADLLSGQYKIATQFDCVVTDDNVEVVKLTGTGGGSEVRLLRKIENIQREIKQFNEYRKNRQEQKKEGRFNHGNQGRGNRKGGNKRPNNRMGDEQREGHTATR</sequence>
<dbReference type="PANTHER" id="PTHR13242">
    <property type="entry name" value="EUKARYOTIC TRANSLATION INITIATION FACTOR 3"/>
    <property type="match status" value="1"/>
</dbReference>
<evidence type="ECO:0000256" key="4">
    <source>
        <dbReference type="SAM" id="MobiDB-lite"/>
    </source>
</evidence>
<dbReference type="PANTHER" id="PTHR13242:SF0">
    <property type="entry name" value="EUKARYOTIC TRANSLATION INITIATION FACTOR 3 SUBUNIT L"/>
    <property type="match status" value="1"/>
</dbReference>
<keyword evidence="2" id="KW-0396">Initiation factor</keyword>
<dbReference type="AlphaFoldDB" id="S9U6D8"/>
<dbReference type="VEuPathDB" id="TriTrypDB:ADEAN_000154700"/>
<keyword evidence="1" id="KW-0963">Cytoplasm</keyword>
<protein>
    <submittedName>
        <fullName evidence="6">RNA polymerase I-associated factor PAF67, putative</fullName>
    </submittedName>
</protein>
<keyword evidence="3" id="KW-0648">Protein biosynthesis</keyword>
<feature type="compositionally biased region" description="Basic and acidic residues" evidence="4">
    <location>
        <begin position="475"/>
        <end position="489"/>
    </location>
</feature>
<evidence type="ECO:0000313" key="6">
    <source>
        <dbReference type="EMBL" id="CAD2214103.1"/>
    </source>
</evidence>
<keyword evidence="7" id="KW-1185">Reference proteome</keyword>
<feature type="compositionally biased region" description="Basic residues" evidence="4">
    <location>
        <begin position="497"/>
        <end position="507"/>
    </location>
</feature>
<evidence type="ECO:0000256" key="3">
    <source>
        <dbReference type="ARBA" id="ARBA00022917"/>
    </source>
</evidence>
<keyword evidence="5" id="KW-0472">Membrane</keyword>
<feature type="transmembrane region" description="Helical" evidence="5">
    <location>
        <begin position="240"/>
        <end position="261"/>
    </location>
</feature>
<organism evidence="6 7">
    <name type="scientific">Angomonas deanei</name>
    <dbReference type="NCBI Taxonomy" id="59799"/>
    <lineage>
        <taxon>Eukaryota</taxon>
        <taxon>Discoba</taxon>
        <taxon>Euglenozoa</taxon>
        <taxon>Kinetoplastea</taxon>
        <taxon>Metakinetoplastina</taxon>
        <taxon>Trypanosomatida</taxon>
        <taxon>Trypanosomatidae</taxon>
        <taxon>Strigomonadinae</taxon>
        <taxon>Angomonas</taxon>
    </lineage>
</organism>
<dbReference type="OrthoDB" id="15082at2759"/>
<keyword evidence="5" id="KW-0812">Transmembrane</keyword>
<dbReference type="InterPro" id="IPR019382">
    <property type="entry name" value="eIF3l"/>
</dbReference>
<evidence type="ECO:0000256" key="1">
    <source>
        <dbReference type="ARBA" id="ARBA00022490"/>
    </source>
</evidence>
<dbReference type="Pfam" id="PF10255">
    <property type="entry name" value="Paf67"/>
    <property type="match status" value="1"/>
</dbReference>